<evidence type="ECO:0000256" key="2">
    <source>
        <dbReference type="SAM" id="Phobius"/>
    </source>
</evidence>
<reference evidence="4" key="1">
    <citation type="submission" date="2021-02" db="EMBL/GenBank/DDBJ databases">
        <authorList>
            <person name="Nowell W R."/>
        </authorList>
    </citation>
    <scope>NUCLEOTIDE SEQUENCE</scope>
</reference>
<feature type="transmembrane region" description="Helical" evidence="2">
    <location>
        <begin position="605"/>
        <end position="629"/>
    </location>
</feature>
<keyword evidence="3" id="KW-0732">Signal</keyword>
<dbReference type="EMBL" id="CAJNOR010001168">
    <property type="protein sequence ID" value="CAF1089867.1"/>
    <property type="molecule type" value="Genomic_DNA"/>
</dbReference>
<dbReference type="OrthoDB" id="10063988at2759"/>
<name>A0A814N9U0_ADIRI</name>
<keyword evidence="6" id="KW-1185">Reference proteome</keyword>
<feature type="chain" id="PRO_5036225377" evidence="3">
    <location>
        <begin position="19"/>
        <end position="656"/>
    </location>
</feature>
<sequence>MIKTFAVHFFVLACIIEASHFRGGTITSRPFNATPSGSIVPVIVRERWSWRRSWNYPPCDDTVIASYVRTEGASFPVTCTSGSCSPWTGMDTTTYCTDYSVPLDVASGEYYDTYMIPLNTAFTIAFAGNAWFQNLVVGGGLYWSVAGRISTILRPDGFLDTSPVAVSLPIIYKQINIPQVHVVQMSDFDGTDLLKCRWSTSSTSTINQYDECANVCNGIPGANLIGSNCTITFTLVSANWYVAAALQIEDFYNAAALSANTPMTSVPLQFLFYGYAAPSGCGTPPAIIGQRPNRACIGVMPGDNVTEIVITQVYCPGTSIVDTVSSVPVGMTKSNISNPSTNIYEIILSWIPMSSQYGPQAVCFGTVDNRNLQSNQWCITFLVGFKSPQVIRPQLVQGSASPIGTVFQNQTTFSIQTSISVNRPTLNGTNIYFWDSTLGGTLVQQYDCGWAPEVTYTGFTIIIRFPVAPWLPGHFYYVTMDSGVASGTEFCGPESAPITDPTFWVFNIWNPALSSTTTTTTTPFTTATVTTKPTSTTSINTLLTTTGIVITTTTPPTTTATTSTTTPPTTAAPTTAAPTTPGSTTESTVAVMYPKDFELACLQPIAILSAVSFAVLIPIQGLVMHAAFIKLSNTFNPSKIGAQTRHNQRMKRIMRR</sequence>
<dbReference type="EMBL" id="CAJNOJ010000597">
    <property type="protein sequence ID" value="CAF1493411.1"/>
    <property type="molecule type" value="Genomic_DNA"/>
</dbReference>
<keyword evidence="2" id="KW-0812">Transmembrane</keyword>
<evidence type="ECO:0000256" key="1">
    <source>
        <dbReference type="SAM" id="MobiDB-lite"/>
    </source>
</evidence>
<dbReference type="Proteomes" id="UP000663852">
    <property type="component" value="Unassembled WGS sequence"/>
</dbReference>
<evidence type="ECO:0000256" key="3">
    <source>
        <dbReference type="SAM" id="SignalP"/>
    </source>
</evidence>
<feature type="region of interest" description="Disordered" evidence="1">
    <location>
        <begin position="553"/>
        <end position="583"/>
    </location>
</feature>
<keyword evidence="2" id="KW-0472">Membrane</keyword>
<feature type="signal peptide" evidence="3">
    <location>
        <begin position="1"/>
        <end position="18"/>
    </location>
</feature>
<dbReference type="Proteomes" id="UP000663828">
    <property type="component" value="Unassembled WGS sequence"/>
</dbReference>
<keyword evidence="2" id="KW-1133">Transmembrane helix</keyword>
<dbReference type="AlphaFoldDB" id="A0A814N9U0"/>
<evidence type="ECO:0000313" key="6">
    <source>
        <dbReference type="Proteomes" id="UP000663828"/>
    </source>
</evidence>
<protein>
    <submittedName>
        <fullName evidence="4">Uncharacterized protein</fullName>
    </submittedName>
</protein>
<proteinExistence type="predicted"/>
<organism evidence="4 6">
    <name type="scientific">Adineta ricciae</name>
    <name type="common">Rotifer</name>
    <dbReference type="NCBI Taxonomy" id="249248"/>
    <lineage>
        <taxon>Eukaryota</taxon>
        <taxon>Metazoa</taxon>
        <taxon>Spiralia</taxon>
        <taxon>Gnathifera</taxon>
        <taxon>Rotifera</taxon>
        <taxon>Eurotatoria</taxon>
        <taxon>Bdelloidea</taxon>
        <taxon>Adinetida</taxon>
        <taxon>Adinetidae</taxon>
        <taxon>Adineta</taxon>
    </lineage>
</organism>
<comment type="caution">
    <text evidence="4">The sequence shown here is derived from an EMBL/GenBank/DDBJ whole genome shotgun (WGS) entry which is preliminary data.</text>
</comment>
<gene>
    <name evidence="5" type="ORF">EDS130_LOCUS42165</name>
    <name evidence="4" type="ORF">XAT740_LOCUS17777</name>
</gene>
<accession>A0A814N9U0</accession>
<evidence type="ECO:0000313" key="4">
    <source>
        <dbReference type="EMBL" id="CAF1089867.1"/>
    </source>
</evidence>
<evidence type="ECO:0000313" key="5">
    <source>
        <dbReference type="EMBL" id="CAF1493411.1"/>
    </source>
</evidence>